<evidence type="ECO:0000256" key="1">
    <source>
        <dbReference type="ARBA" id="ARBA00022679"/>
    </source>
</evidence>
<dbReference type="GO" id="GO:0005634">
    <property type="term" value="C:nucleus"/>
    <property type="evidence" value="ECO:0007669"/>
    <property type="project" value="TreeGrafter"/>
</dbReference>
<evidence type="ECO:0000313" key="9">
    <source>
        <dbReference type="Proteomes" id="UP000683925"/>
    </source>
</evidence>
<reference evidence="8" key="1">
    <citation type="submission" date="2021-01" db="EMBL/GenBank/DDBJ databases">
        <authorList>
            <consortium name="Genoscope - CEA"/>
            <person name="William W."/>
        </authorList>
    </citation>
    <scope>NUCLEOTIDE SEQUENCE</scope>
</reference>
<sequence>MQQYSSIEQFDELMSSKFYIEEVFDEMQNEKLDIPNTDKNKIMLTLEENLKEKNDFLLSEDFNQFQQLLVISLITINFSSDDPFFRHITMVVKAIKKAIKKRLTQDTNYFQSVQEYKNQQSTLFKIFYQDINIGFITSTLQIKSTAFIFLNKSIADSFMNKKISIEQKKERVRLTLSFFNINIQKELNVQQDFKNQFLRNNKFKNEFIILNEEFDQQKQCTTFHVYKPMDDQIYFVKRIQLQGIPINVTFQDIFNTKSSNQDYLTIQEARILQRISHPNIIRHYDWWLESKNQQLFLYTQIEYCIYPGYISQTKNLLSYSYFYMNPMPLEQKSKLIIEIICQIISGLEYLQQKQIIHGDLKPESIMVTTSITGEIQVMLADLNHSYSYFEDMQKQFKQDQPQYKQQSLQALGVLLMHLILTFPGEPTLRNNYVSKLSNYDIDDSLSEFDKWAQKSVKNRHKEFSFFLYKNLITLAKSLLKKQQFNELHERQSHKKLPSEVIHSNNYYIIPKSLKSSQTSASSQERKKVASTKNIDQFEQIYDSEKLLTKNQQTTPYQSNLELQQALHFSEQNNQNLSRYHQQLIQNNVDLQSLYNKSETQNKKLQNELKLFQNRISLKESQLKQAQENGVQYMEDIAELKISIQKLNSTLTKMNEENAFYKDQLNTAETQNILAGQGLSSRKDLDSHGEFNLNRSKQSLNSRQQSQSFQNNSAFTHDNIQNYQNQILQFQKELAEKNQLIVGLQQQVKNLTDFQRQLLTKSQKKQHNKGLKNQIYTSPRQKPIYKVQINNESQLLTNRNLLNLINEQQKPDLRFHKTNQSEEFDVGPSIKSSITNRKSKQQLQQIYKKINQSTIYTAGLYSSLLDYQYLSNSKLLSSSYSKDTLQQ</sequence>
<keyword evidence="4" id="KW-0067">ATP-binding</keyword>
<keyword evidence="6" id="KW-0175">Coiled coil</keyword>
<evidence type="ECO:0000256" key="2">
    <source>
        <dbReference type="ARBA" id="ARBA00022741"/>
    </source>
</evidence>
<protein>
    <recommendedName>
        <fullName evidence="7">Protein kinase domain-containing protein</fullName>
    </recommendedName>
</protein>
<keyword evidence="9" id="KW-1185">Reference proteome</keyword>
<evidence type="ECO:0000256" key="3">
    <source>
        <dbReference type="ARBA" id="ARBA00022777"/>
    </source>
</evidence>
<dbReference type="FunFam" id="1.10.510.10:FF:001126">
    <property type="entry name" value="Uncharacterized protein"/>
    <property type="match status" value="1"/>
</dbReference>
<evidence type="ECO:0000256" key="6">
    <source>
        <dbReference type="SAM" id="Coils"/>
    </source>
</evidence>
<evidence type="ECO:0000313" key="8">
    <source>
        <dbReference type="EMBL" id="CAD8150984.1"/>
    </source>
</evidence>
<feature type="coiled-coil region" evidence="6">
    <location>
        <begin position="719"/>
        <end position="746"/>
    </location>
</feature>
<dbReference type="FunFam" id="3.30.200.20:FF:000818">
    <property type="entry name" value="Uncharacterized protein"/>
    <property type="match status" value="1"/>
</dbReference>
<feature type="coiled-coil region" evidence="6">
    <location>
        <begin position="587"/>
        <end position="670"/>
    </location>
</feature>
<keyword evidence="1" id="KW-0808">Transferase</keyword>
<evidence type="ECO:0000256" key="5">
    <source>
        <dbReference type="ARBA" id="ARBA00023193"/>
    </source>
</evidence>
<accession>A0A8S1TH49</accession>
<dbReference type="SMART" id="SM00220">
    <property type="entry name" value="S_TKc"/>
    <property type="match status" value="1"/>
</dbReference>
<keyword evidence="2" id="KW-0547">Nucleotide-binding</keyword>
<feature type="domain" description="Protein kinase" evidence="7">
    <location>
        <begin position="203"/>
        <end position="508"/>
    </location>
</feature>
<evidence type="ECO:0000256" key="4">
    <source>
        <dbReference type="ARBA" id="ARBA00022840"/>
    </source>
</evidence>
<dbReference type="AlphaFoldDB" id="A0A8S1TH49"/>
<dbReference type="Proteomes" id="UP000683925">
    <property type="component" value="Unassembled WGS sequence"/>
</dbReference>
<dbReference type="EMBL" id="CAJJDP010000024">
    <property type="protein sequence ID" value="CAD8150984.1"/>
    <property type="molecule type" value="Genomic_DNA"/>
</dbReference>
<evidence type="ECO:0000259" key="7">
    <source>
        <dbReference type="PROSITE" id="PS50011"/>
    </source>
</evidence>
<keyword evidence="5" id="KW-0652">Protein synthesis inhibitor</keyword>
<gene>
    <name evidence="8" type="ORF">POCTA_138.1.T0240236</name>
</gene>
<dbReference type="OrthoDB" id="1668230at2759"/>
<comment type="caution">
    <text evidence="8">The sequence shown here is derived from an EMBL/GenBank/DDBJ whole genome shotgun (WGS) entry which is preliminary data.</text>
</comment>
<dbReference type="GO" id="GO:0004694">
    <property type="term" value="F:eukaryotic translation initiation factor 2alpha kinase activity"/>
    <property type="evidence" value="ECO:0007669"/>
    <property type="project" value="TreeGrafter"/>
</dbReference>
<dbReference type="PANTHER" id="PTHR11042:SF136">
    <property type="entry name" value="EIF-2-ALPHA KINASE GCN2"/>
    <property type="match status" value="1"/>
</dbReference>
<dbReference type="InterPro" id="IPR050339">
    <property type="entry name" value="CC_SR_Kinase"/>
</dbReference>
<organism evidence="8 9">
    <name type="scientific">Paramecium octaurelia</name>
    <dbReference type="NCBI Taxonomy" id="43137"/>
    <lineage>
        <taxon>Eukaryota</taxon>
        <taxon>Sar</taxon>
        <taxon>Alveolata</taxon>
        <taxon>Ciliophora</taxon>
        <taxon>Intramacronucleata</taxon>
        <taxon>Oligohymenophorea</taxon>
        <taxon>Peniculida</taxon>
        <taxon>Parameciidae</taxon>
        <taxon>Paramecium</taxon>
    </lineage>
</organism>
<dbReference type="GO" id="GO:0005829">
    <property type="term" value="C:cytosol"/>
    <property type="evidence" value="ECO:0007669"/>
    <property type="project" value="TreeGrafter"/>
</dbReference>
<dbReference type="Pfam" id="PF00069">
    <property type="entry name" value="Pkinase"/>
    <property type="match status" value="1"/>
</dbReference>
<proteinExistence type="predicted"/>
<dbReference type="InterPro" id="IPR000719">
    <property type="entry name" value="Prot_kinase_dom"/>
</dbReference>
<dbReference type="PROSITE" id="PS50011">
    <property type="entry name" value="PROTEIN_KINASE_DOM"/>
    <property type="match status" value="1"/>
</dbReference>
<dbReference type="PANTHER" id="PTHR11042">
    <property type="entry name" value="EUKARYOTIC TRANSLATION INITIATION FACTOR 2-ALPHA KINASE EIF2-ALPHA KINASE -RELATED"/>
    <property type="match status" value="1"/>
</dbReference>
<dbReference type="GO" id="GO:0017148">
    <property type="term" value="P:negative regulation of translation"/>
    <property type="evidence" value="ECO:0007669"/>
    <property type="project" value="UniProtKB-KW"/>
</dbReference>
<keyword evidence="3" id="KW-0418">Kinase</keyword>
<dbReference type="GO" id="GO:0005524">
    <property type="term" value="F:ATP binding"/>
    <property type="evidence" value="ECO:0007669"/>
    <property type="project" value="UniProtKB-KW"/>
</dbReference>
<name>A0A8S1TH49_PAROT</name>